<reference evidence="1 2" key="1">
    <citation type="journal article" date="2021" name="Int. J. Syst. Evol. Microbiol.">
        <title>Clostridium zeae sp. nov., isolated from corn silage.</title>
        <authorList>
            <person name="Kobayashi H."/>
            <person name="Tanizawa Y."/>
            <person name="Yagura M."/>
            <person name="Sakamoto M."/>
            <person name="Ohkuma M."/>
            <person name="Tohno M."/>
        </authorList>
    </citation>
    <scope>NUCLEOTIDE SEQUENCE [LARGE SCALE GENOMIC DNA]</scope>
    <source>
        <strain evidence="1 2">CSC2</strain>
    </source>
</reference>
<accession>A0ABQ1E4R0</accession>
<dbReference type="EMBL" id="BMBA01000001">
    <property type="protein sequence ID" value="GFZ29718.1"/>
    <property type="molecule type" value="Genomic_DNA"/>
</dbReference>
<dbReference type="Pfam" id="PF14070">
    <property type="entry name" value="YjfB_motility"/>
    <property type="match status" value="1"/>
</dbReference>
<sequence length="62" mass="6703">MDIITDIASLSIGMKQDNLAQAVSISLIKKTLDGSKDDSQNLIKMMELNVNPNLGSNLDVKV</sequence>
<dbReference type="RefSeq" id="WP_228731177.1">
    <property type="nucleotide sequence ID" value="NZ_BMBA01000001.1"/>
</dbReference>
<dbReference type="Proteomes" id="UP000663802">
    <property type="component" value="Unassembled WGS sequence"/>
</dbReference>
<evidence type="ECO:0000313" key="1">
    <source>
        <dbReference type="EMBL" id="GFZ29718.1"/>
    </source>
</evidence>
<comment type="caution">
    <text evidence="1">The sequence shown here is derived from an EMBL/GenBank/DDBJ whole genome shotgun (WGS) entry which is preliminary data.</text>
</comment>
<keyword evidence="2" id="KW-1185">Reference proteome</keyword>
<proteinExistence type="predicted"/>
<gene>
    <name evidence="1" type="ORF">CSC2_02440</name>
</gene>
<organism evidence="1 2">
    <name type="scientific">Clostridium zeae</name>
    <dbReference type="NCBI Taxonomy" id="2759022"/>
    <lineage>
        <taxon>Bacteria</taxon>
        <taxon>Bacillati</taxon>
        <taxon>Bacillota</taxon>
        <taxon>Clostridia</taxon>
        <taxon>Eubacteriales</taxon>
        <taxon>Clostridiaceae</taxon>
        <taxon>Clostridium</taxon>
    </lineage>
</organism>
<evidence type="ECO:0000313" key="2">
    <source>
        <dbReference type="Proteomes" id="UP000663802"/>
    </source>
</evidence>
<protein>
    <recommendedName>
        <fullName evidence="3">Motility protein</fullName>
    </recommendedName>
</protein>
<name>A0ABQ1E4R0_9CLOT</name>
<dbReference type="InterPro" id="IPR025906">
    <property type="entry name" value="YjfB_motility"/>
</dbReference>
<evidence type="ECO:0008006" key="3">
    <source>
        <dbReference type="Google" id="ProtNLM"/>
    </source>
</evidence>